<reference evidence="1 2" key="1">
    <citation type="submission" date="2014-10" db="EMBL/GenBank/DDBJ databases">
        <title>Genome sequence of Erwinia typographi M043b.</title>
        <authorList>
            <person name="Chan K.-G."/>
            <person name="Tan W.-S."/>
        </authorList>
    </citation>
    <scope>NUCLEOTIDE SEQUENCE [LARGE SCALE GENOMIC DNA]</scope>
    <source>
        <strain evidence="1 2">M043b</strain>
    </source>
</reference>
<keyword evidence="2" id="KW-1185">Reference proteome</keyword>
<name>A0A0A3YNY0_9GAMM</name>
<gene>
    <name evidence="1" type="ORF">NG99_23800</name>
</gene>
<sequence>MSDIYYPHDYLPLPLQSDLSFKPVSPFLRTDLTSGRARQRRLYTSVPTQVAVKWFFKKPGMAQYFEAWFRDRLTDGESWFYMKVKTPLGVELYKCRFTDIYDGPMLLAGKFWQYTATLELWQRPLIPEEWTDFPDYVVNGDIVDLAINREWPKS</sequence>
<comment type="caution">
    <text evidence="1">The sequence shown here is derived from an EMBL/GenBank/DDBJ whole genome shotgun (WGS) entry which is preliminary data.</text>
</comment>
<dbReference type="AlphaFoldDB" id="A0A0A3YNY0"/>
<evidence type="ECO:0000313" key="1">
    <source>
        <dbReference type="EMBL" id="KGT87244.1"/>
    </source>
</evidence>
<dbReference type="OrthoDB" id="363206at2"/>
<proteinExistence type="predicted"/>
<evidence type="ECO:0000313" key="2">
    <source>
        <dbReference type="Proteomes" id="UP000030351"/>
    </source>
</evidence>
<dbReference type="Proteomes" id="UP000030351">
    <property type="component" value="Unassembled WGS sequence"/>
</dbReference>
<dbReference type="EMBL" id="JRUQ01000076">
    <property type="protein sequence ID" value="KGT87244.1"/>
    <property type="molecule type" value="Genomic_DNA"/>
</dbReference>
<accession>A0A0A3YNY0</accession>
<dbReference type="STRING" id="371042.NG99_23800"/>
<organism evidence="1 2">
    <name type="scientific">Erwinia typographi</name>
    <dbReference type="NCBI Taxonomy" id="371042"/>
    <lineage>
        <taxon>Bacteria</taxon>
        <taxon>Pseudomonadati</taxon>
        <taxon>Pseudomonadota</taxon>
        <taxon>Gammaproteobacteria</taxon>
        <taxon>Enterobacterales</taxon>
        <taxon>Erwiniaceae</taxon>
        <taxon>Erwinia</taxon>
    </lineage>
</organism>
<protein>
    <submittedName>
        <fullName evidence="1">Membrane protein</fullName>
    </submittedName>
</protein>
<dbReference type="eggNOG" id="ENOG50311PE">
    <property type="taxonomic scope" value="Bacteria"/>
</dbReference>
<dbReference type="RefSeq" id="WP_034898510.1">
    <property type="nucleotide sequence ID" value="NZ_JRUQ01000076.1"/>
</dbReference>